<proteinExistence type="predicted"/>
<dbReference type="Proteomes" id="UP000249524">
    <property type="component" value="Unassembled WGS sequence"/>
</dbReference>
<evidence type="ECO:0000256" key="1">
    <source>
        <dbReference type="SAM" id="MobiDB-lite"/>
    </source>
</evidence>
<comment type="caution">
    <text evidence="2">The sequence shown here is derived from an EMBL/GenBank/DDBJ whole genome shotgun (WGS) entry which is preliminary data.</text>
</comment>
<sequence>MEAYLRLAELCEREAGSARDPRERRQFSILSRAIRSWAEEEHIHAPSARPSAPSEAEAR</sequence>
<feature type="region of interest" description="Disordered" evidence="1">
    <location>
        <begin position="40"/>
        <end position="59"/>
    </location>
</feature>
<dbReference type="EMBL" id="QFYS01000001">
    <property type="protein sequence ID" value="RAK68995.1"/>
    <property type="molecule type" value="Genomic_DNA"/>
</dbReference>
<feature type="compositionally biased region" description="Low complexity" evidence="1">
    <location>
        <begin position="45"/>
        <end position="59"/>
    </location>
</feature>
<evidence type="ECO:0000313" key="3">
    <source>
        <dbReference type="Proteomes" id="UP000249524"/>
    </source>
</evidence>
<keyword evidence="3" id="KW-1185">Reference proteome</keyword>
<name>A0A328BQM8_9CAUL</name>
<gene>
    <name evidence="2" type="ORF">DJ019_03020</name>
</gene>
<evidence type="ECO:0000313" key="2">
    <source>
        <dbReference type="EMBL" id="RAK68995.1"/>
    </source>
</evidence>
<organism evidence="2 3">
    <name type="scientific">Phenylobacterium kunshanense</name>
    <dbReference type="NCBI Taxonomy" id="1445034"/>
    <lineage>
        <taxon>Bacteria</taxon>
        <taxon>Pseudomonadati</taxon>
        <taxon>Pseudomonadota</taxon>
        <taxon>Alphaproteobacteria</taxon>
        <taxon>Caulobacterales</taxon>
        <taxon>Caulobacteraceae</taxon>
        <taxon>Phenylobacterium</taxon>
    </lineage>
</organism>
<dbReference type="AlphaFoldDB" id="A0A328BQM8"/>
<accession>A0A328BQM8</accession>
<reference evidence="2 3" key="1">
    <citation type="submission" date="2018-05" db="EMBL/GenBank/DDBJ databases">
        <authorList>
            <person name="Lanie J.A."/>
            <person name="Ng W.-L."/>
            <person name="Kazmierczak K.M."/>
            <person name="Andrzejewski T.M."/>
            <person name="Davidsen T.M."/>
            <person name="Wayne K.J."/>
            <person name="Tettelin H."/>
            <person name="Glass J.I."/>
            <person name="Rusch D."/>
            <person name="Podicherti R."/>
            <person name="Tsui H.-C.T."/>
            <person name="Winkler M.E."/>
        </authorList>
    </citation>
    <scope>NUCLEOTIDE SEQUENCE [LARGE SCALE GENOMIC DNA]</scope>
    <source>
        <strain evidence="2 3">BUT-10</strain>
    </source>
</reference>
<protein>
    <submittedName>
        <fullName evidence="2">Uncharacterized protein</fullName>
    </submittedName>
</protein>